<feature type="compositionally biased region" description="Polar residues" evidence="1">
    <location>
        <begin position="183"/>
        <end position="192"/>
    </location>
</feature>
<sequence length="192" mass="21755">MGERQLLEEVLSLVLQRISVEENVRSSEQELVAVVRGLEAGRQRWLNAELQLQEHELLLKHTKEQLLRSEDLDTSVMKPLRPRAREKRRSSLGPGSGAADWRRGRSGNISAEPPGRMLEQEVETVVKASVQTPDSGEIHMEQGNTQRTQRNQRNPLQPPLTQQTHPQESFAPGRRSDLRLVPRQQNAVGART</sequence>
<name>A0A7J5Y9R3_DISMA</name>
<evidence type="ECO:0000256" key="1">
    <source>
        <dbReference type="SAM" id="MobiDB-lite"/>
    </source>
</evidence>
<evidence type="ECO:0000313" key="2">
    <source>
        <dbReference type="EMBL" id="KAF3845499.1"/>
    </source>
</evidence>
<proteinExistence type="predicted"/>
<comment type="caution">
    <text evidence="2">The sequence shown here is derived from an EMBL/GenBank/DDBJ whole genome shotgun (WGS) entry which is preliminary data.</text>
</comment>
<feature type="region of interest" description="Disordered" evidence="1">
    <location>
        <begin position="73"/>
        <end position="192"/>
    </location>
</feature>
<protein>
    <submittedName>
        <fullName evidence="2">Uncharacterized protein</fullName>
    </submittedName>
</protein>
<organism evidence="2 3">
    <name type="scientific">Dissostichus mawsoni</name>
    <name type="common">Antarctic cod</name>
    <dbReference type="NCBI Taxonomy" id="36200"/>
    <lineage>
        <taxon>Eukaryota</taxon>
        <taxon>Metazoa</taxon>
        <taxon>Chordata</taxon>
        <taxon>Craniata</taxon>
        <taxon>Vertebrata</taxon>
        <taxon>Euteleostomi</taxon>
        <taxon>Actinopterygii</taxon>
        <taxon>Neopterygii</taxon>
        <taxon>Teleostei</taxon>
        <taxon>Neoteleostei</taxon>
        <taxon>Acanthomorphata</taxon>
        <taxon>Eupercaria</taxon>
        <taxon>Perciformes</taxon>
        <taxon>Notothenioidei</taxon>
        <taxon>Nototheniidae</taxon>
        <taxon>Dissostichus</taxon>
    </lineage>
</organism>
<accession>A0A7J5Y9R3</accession>
<feature type="compositionally biased region" description="Basic residues" evidence="1">
    <location>
        <begin position="80"/>
        <end position="90"/>
    </location>
</feature>
<dbReference type="AlphaFoldDB" id="A0A7J5Y9R3"/>
<dbReference type="EMBL" id="JAAKFY010000015">
    <property type="protein sequence ID" value="KAF3845499.1"/>
    <property type="molecule type" value="Genomic_DNA"/>
</dbReference>
<reference evidence="2 3" key="1">
    <citation type="submission" date="2020-03" db="EMBL/GenBank/DDBJ databases">
        <title>Dissostichus mawsoni Genome sequencing and assembly.</title>
        <authorList>
            <person name="Park H."/>
        </authorList>
    </citation>
    <scope>NUCLEOTIDE SEQUENCE [LARGE SCALE GENOMIC DNA]</scope>
    <source>
        <strain evidence="2">DM0001</strain>
        <tissue evidence="2">Muscle</tissue>
    </source>
</reference>
<evidence type="ECO:0000313" key="3">
    <source>
        <dbReference type="Proteomes" id="UP000518266"/>
    </source>
</evidence>
<feature type="compositionally biased region" description="Low complexity" evidence="1">
    <location>
        <begin position="144"/>
        <end position="167"/>
    </location>
</feature>
<keyword evidence="3" id="KW-1185">Reference proteome</keyword>
<dbReference type="Proteomes" id="UP000518266">
    <property type="component" value="Unassembled WGS sequence"/>
</dbReference>
<gene>
    <name evidence="2" type="ORF">F7725_008662</name>
</gene>